<evidence type="ECO:0000313" key="3">
    <source>
        <dbReference type="Proteomes" id="UP000447434"/>
    </source>
</evidence>
<organism evidence="2 3">
    <name type="scientific">Lupinus albus</name>
    <name type="common">White lupine</name>
    <name type="synonym">Lupinus termis</name>
    <dbReference type="NCBI Taxonomy" id="3870"/>
    <lineage>
        <taxon>Eukaryota</taxon>
        <taxon>Viridiplantae</taxon>
        <taxon>Streptophyta</taxon>
        <taxon>Embryophyta</taxon>
        <taxon>Tracheophyta</taxon>
        <taxon>Spermatophyta</taxon>
        <taxon>Magnoliopsida</taxon>
        <taxon>eudicotyledons</taxon>
        <taxon>Gunneridae</taxon>
        <taxon>Pentapetalae</taxon>
        <taxon>rosids</taxon>
        <taxon>fabids</taxon>
        <taxon>Fabales</taxon>
        <taxon>Fabaceae</taxon>
        <taxon>Papilionoideae</taxon>
        <taxon>50 kb inversion clade</taxon>
        <taxon>genistoids sensu lato</taxon>
        <taxon>core genistoids</taxon>
        <taxon>Genisteae</taxon>
        <taxon>Lupinus</taxon>
    </lineage>
</organism>
<dbReference type="PANTHER" id="PTHR46419:SF2">
    <property type="entry name" value="ADP-RIBOSYLATION FACTOR GTPASE-ACTIVATING PROTEIN AGD5"/>
    <property type="match status" value="1"/>
</dbReference>
<feature type="compositionally biased region" description="Polar residues" evidence="1">
    <location>
        <begin position="9"/>
        <end position="25"/>
    </location>
</feature>
<sequence>MLSMDGPSENGSELDNTTADDNNWAGFQSSAKASIVEKTSPLRAFESTPQSVSEIEDLFKDSPSLTPSLAPGKAERCKK</sequence>
<accession>A0A6A4PC42</accession>
<gene>
    <name evidence="2" type="ORF">Lalb_Chr14g0363721</name>
</gene>
<evidence type="ECO:0000313" key="2">
    <source>
        <dbReference type="EMBL" id="KAE9599571.1"/>
    </source>
</evidence>
<dbReference type="InterPro" id="IPR044520">
    <property type="entry name" value="ARF_GAP_AGD5/15"/>
</dbReference>
<dbReference type="PANTHER" id="PTHR46419">
    <property type="entry name" value="ADP-RIBOSYLATION FACTOR GTPASE-ACTIVATING PROTEIN AGD5"/>
    <property type="match status" value="1"/>
</dbReference>
<dbReference type="OrthoDB" id="1741872at2759"/>
<dbReference type="Proteomes" id="UP000447434">
    <property type="component" value="Chromosome 14"/>
</dbReference>
<evidence type="ECO:0000256" key="1">
    <source>
        <dbReference type="SAM" id="MobiDB-lite"/>
    </source>
</evidence>
<protein>
    <submittedName>
        <fullName evidence="2">Uncharacterized protein</fullName>
    </submittedName>
</protein>
<reference evidence="3" key="1">
    <citation type="journal article" date="2020" name="Nat. Commun.">
        <title>Genome sequence of the cluster root forming white lupin.</title>
        <authorList>
            <person name="Hufnagel B."/>
            <person name="Marques A."/>
            <person name="Soriano A."/>
            <person name="Marques L."/>
            <person name="Divol F."/>
            <person name="Doumas P."/>
            <person name="Sallet E."/>
            <person name="Mancinotti D."/>
            <person name="Carrere S."/>
            <person name="Marande W."/>
            <person name="Arribat S."/>
            <person name="Keller J."/>
            <person name="Huneau C."/>
            <person name="Blein T."/>
            <person name="Aime D."/>
            <person name="Laguerre M."/>
            <person name="Taylor J."/>
            <person name="Schubert V."/>
            <person name="Nelson M."/>
            <person name="Geu-Flores F."/>
            <person name="Crespi M."/>
            <person name="Gallardo-Guerrero K."/>
            <person name="Delaux P.-M."/>
            <person name="Salse J."/>
            <person name="Berges H."/>
            <person name="Guyot R."/>
            <person name="Gouzy J."/>
            <person name="Peret B."/>
        </authorList>
    </citation>
    <scope>NUCLEOTIDE SEQUENCE [LARGE SCALE GENOMIC DNA]</scope>
    <source>
        <strain evidence="3">cv. Amiga</strain>
    </source>
</reference>
<dbReference type="EMBL" id="WOCE01000014">
    <property type="protein sequence ID" value="KAE9599571.1"/>
    <property type="molecule type" value="Genomic_DNA"/>
</dbReference>
<keyword evidence="3" id="KW-1185">Reference proteome</keyword>
<feature type="region of interest" description="Disordered" evidence="1">
    <location>
        <begin position="1"/>
        <end position="25"/>
    </location>
</feature>
<dbReference type="AlphaFoldDB" id="A0A6A4PC42"/>
<dbReference type="GO" id="GO:0005096">
    <property type="term" value="F:GTPase activator activity"/>
    <property type="evidence" value="ECO:0007669"/>
    <property type="project" value="InterPro"/>
</dbReference>
<proteinExistence type="predicted"/>
<name>A0A6A4PC42_LUPAL</name>
<feature type="region of interest" description="Disordered" evidence="1">
    <location>
        <begin position="59"/>
        <end position="79"/>
    </location>
</feature>
<comment type="caution">
    <text evidence="2">The sequence shown here is derived from an EMBL/GenBank/DDBJ whole genome shotgun (WGS) entry which is preliminary data.</text>
</comment>